<dbReference type="AlphaFoldDB" id="A0A1I1CGD4"/>
<keyword evidence="3" id="KW-1185">Reference proteome</keyword>
<evidence type="ECO:0000313" key="3">
    <source>
        <dbReference type="Proteomes" id="UP000243799"/>
    </source>
</evidence>
<dbReference type="SUPFAM" id="SSF53474">
    <property type="entry name" value="alpha/beta-Hydrolases"/>
    <property type="match status" value="1"/>
</dbReference>
<protein>
    <submittedName>
        <fullName evidence="2">Triacylglycerol esterase/lipase EstA, alpha/beta hydrolase fold</fullName>
    </submittedName>
</protein>
<proteinExistence type="predicted"/>
<dbReference type="Gene3D" id="3.40.50.1820">
    <property type="entry name" value="alpha/beta hydrolase"/>
    <property type="match status" value="1"/>
</dbReference>
<dbReference type="GO" id="GO:0016042">
    <property type="term" value="P:lipid catabolic process"/>
    <property type="evidence" value="ECO:0007669"/>
    <property type="project" value="InterPro"/>
</dbReference>
<organism evidence="2 3">
    <name type="scientific">Amycolatopsis marina</name>
    <dbReference type="NCBI Taxonomy" id="490629"/>
    <lineage>
        <taxon>Bacteria</taxon>
        <taxon>Bacillati</taxon>
        <taxon>Actinomycetota</taxon>
        <taxon>Actinomycetes</taxon>
        <taxon>Pseudonocardiales</taxon>
        <taxon>Pseudonocardiaceae</taxon>
        <taxon>Amycolatopsis</taxon>
    </lineage>
</organism>
<keyword evidence="1" id="KW-0732">Signal</keyword>
<name>A0A1I1CGD4_9PSEU</name>
<dbReference type="PANTHER" id="PTHR32015">
    <property type="entry name" value="FASTING INDUCED LIPASE"/>
    <property type="match status" value="1"/>
</dbReference>
<feature type="signal peptide" evidence="1">
    <location>
        <begin position="1"/>
        <end position="25"/>
    </location>
</feature>
<evidence type="ECO:0000256" key="1">
    <source>
        <dbReference type="SAM" id="SignalP"/>
    </source>
</evidence>
<sequence>MRRSRPALISLVLASVLATVVPAAASAEPGNGFGGSGGSGGFNDWNCRPDPAHPTPVVLVHGTGDNMNTTWRALAPRLVDEGYCAFALTYGVIPDAPVVEDVVGGLMPLEYSARELGEFVDRVLHETGAEKVDIVGYSQGTMVPTYFAKILGGGPTIDKYVSLAPGWNGTNLAGLGSLHALLRTVGLGGLIGLLTDCRACIELLAGSETLRTLNEGGIFLPEITYTNIITKYDEIVVPHTSGIGHGPNVTNIILQDTCPSDRVNHVGLVVDPNALGHVLNALDPENAAPVPCVPMRPIRPTN</sequence>
<dbReference type="InterPro" id="IPR029058">
    <property type="entry name" value="AB_hydrolase_fold"/>
</dbReference>
<dbReference type="RefSeq" id="WP_091678375.1">
    <property type="nucleotide sequence ID" value="NZ_FOKG01000027.1"/>
</dbReference>
<dbReference type="STRING" id="490629.SAMN05216266_12729"/>
<accession>A0A1I1CGD4</accession>
<reference evidence="3" key="1">
    <citation type="submission" date="2016-10" db="EMBL/GenBank/DDBJ databases">
        <authorList>
            <person name="Varghese N."/>
            <person name="Submissions S."/>
        </authorList>
    </citation>
    <scope>NUCLEOTIDE SEQUENCE [LARGE SCALE GENOMIC DNA]</scope>
    <source>
        <strain evidence="3">CGMCC 4.3568</strain>
    </source>
</reference>
<dbReference type="GO" id="GO:0016298">
    <property type="term" value="F:lipase activity"/>
    <property type="evidence" value="ECO:0007669"/>
    <property type="project" value="TreeGrafter"/>
</dbReference>
<dbReference type="EMBL" id="FOKG01000027">
    <property type="protein sequence ID" value="SFB61066.1"/>
    <property type="molecule type" value="Genomic_DNA"/>
</dbReference>
<dbReference type="InterPro" id="IPR002918">
    <property type="entry name" value="Lipase_EstA/Esterase_EstB"/>
</dbReference>
<dbReference type="Proteomes" id="UP000243799">
    <property type="component" value="Unassembled WGS sequence"/>
</dbReference>
<dbReference type="Pfam" id="PF01674">
    <property type="entry name" value="Lipase_2"/>
    <property type="match status" value="1"/>
</dbReference>
<dbReference type="PANTHER" id="PTHR32015:SF1">
    <property type="entry name" value="LIPASE"/>
    <property type="match status" value="1"/>
</dbReference>
<evidence type="ECO:0000313" key="2">
    <source>
        <dbReference type="EMBL" id="SFB61066.1"/>
    </source>
</evidence>
<dbReference type="OrthoDB" id="8871309at2"/>
<keyword evidence="2" id="KW-0378">Hydrolase</keyword>
<gene>
    <name evidence="2" type="ORF">SAMN05216266_12729</name>
</gene>
<feature type="chain" id="PRO_5017247687" evidence="1">
    <location>
        <begin position="26"/>
        <end position="302"/>
    </location>
</feature>